<evidence type="ECO:0000313" key="1">
    <source>
        <dbReference type="EMBL" id="RHN41862.1"/>
    </source>
</evidence>
<dbReference type="EMBL" id="PSQE01000008">
    <property type="protein sequence ID" value="RHN41862.1"/>
    <property type="molecule type" value="Genomic_DNA"/>
</dbReference>
<protein>
    <submittedName>
        <fullName evidence="1">Uncharacterized protein</fullName>
    </submittedName>
</protein>
<reference evidence="2" key="1">
    <citation type="journal article" date="2018" name="Nat. Plants">
        <title>Whole-genome landscape of Medicago truncatula symbiotic genes.</title>
        <authorList>
            <person name="Pecrix Y."/>
            <person name="Staton S.E."/>
            <person name="Sallet E."/>
            <person name="Lelandais-Briere C."/>
            <person name="Moreau S."/>
            <person name="Carrere S."/>
            <person name="Blein T."/>
            <person name="Jardinaud M.F."/>
            <person name="Latrasse D."/>
            <person name="Zouine M."/>
            <person name="Zahm M."/>
            <person name="Kreplak J."/>
            <person name="Mayjonade B."/>
            <person name="Satge C."/>
            <person name="Perez M."/>
            <person name="Cauet S."/>
            <person name="Marande W."/>
            <person name="Chantry-Darmon C."/>
            <person name="Lopez-Roques C."/>
            <person name="Bouchez O."/>
            <person name="Berard A."/>
            <person name="Debelle F."/>
            <person name="Munos S."/>
            <person name="Bendahmane A."/>
            <person name="Berges H."/>
            <person name="Niebel A."/>
            <person name="Buitink J."/>
            <person name="Frugier F."/>
            <person name="Benhamed M."/>
            <person name="Crespi M."/>
            <person name="Gouzy J."/>
            <person name="Gamas P."/>
        </authorList>
    </citation>
    <scope>NUCLEOTIDE SEQUENCE [LARGE SCALE GENOMIC DNA]</scope>
    <source>
        <strain evidence="2">cv. Jemalong A17</strain>
    </source>
</reference>
<dbReference type="Proteomes" id="UP000265566">
    <property type="component" value="Chromosome 8"/>
</dbReference>
<name>A0A396GL90_MEDTR</name>
<dbReference type="AlphaFoldDB" id="A0A396GL90"/>
<accession>A0A396GL90</accession>
<sequence>MFRSSYSLVSILWVCCSDSCVRLGLAGRLEVGGVASVAFFK</sequence>
<dbReference type="Gramene" id="rna48225">
    <property type="protein sequence ID" value="RHN41862.1"/>
    <property type="gene ID" value="gene48225"/>
</dbReference>
<organism evidence="1 2">
    <name type="scientific">Medicago truncatula</name>
    <name type="common">Barrel medic</name>
    <name type="synonym">Medicago tribuloides</name>
    <dbReference type="NCBI Taxonomy" id="3880"/>
    <lineage>
        <taxon>Eukaryota</taxon>
        <taxon>Viridiplantae</taxon>
        <taxon>Streptophyta</taxon>
        <taxon>Embryophyta</taxon>
        <taxon>Tracheophyta</taxon>
        <taxon>Spermatophyta</taxon>
        <taxon>Magnoliopsida</taxon>
        <taxon>eudicotyledons</taxon>
        <taxon>Gunneridae</taxon>
        <taxon>Pentapetalae</taxon>
        <taxon>rosids</taxon>
        <taxon>fabids</taxon>
        <taxon>Fabales</taxon>
        <taxon>Fabaceae</taxon>
        <taxon>Papilionoideae</taxon>
        <taxon>50 kb inversion clade</taxon>
        <taxon>NPAAA clade</taxon>
        <taxon>Hologalegina</taxon>
        <taxon>IRL clade</taxon>
        <taxon>Trifolieae</taxon>
        <taxon>Medicago</taxon>
    </lineage>
</organism>
<proteinExistence type="predicted"/>
<comment type="caution">
    <text evidence="1">The sequence shown here is derived from an EMBL/GenBank/DDBJ whole genome shotgun (WGS) entry which is preliminary data.</text>
</comment>
<evidence type="ECO:0000313" key="2">
    <source>
        <dbReference type="Proteomes" id="UP000265566"/>
    </source>
</evidence>
<gene>
    <name evidence="1" type="ORF">MtrunA17_Chr8g0370551</name>
</gene>